<dbReference type="Gene3D" id="3.40.220.10">
    <property type="entry name" value="Leucine Aminopeptidase, subunit E, domain 1"/>
    <property type="match status" value="1"/>
</dbReference>
<evidence type="ECO:0000256" key="1">
    <source>
        <dbReference type="SAM" id="MobiDB-lite"/>
    </source>
</evidence>
<feature type="non-terminal residue" evidence="2">
    <location>
        <position position="248"/>
    </location>
</feature>
<feature type="region of interest" description="Disordered" evidence="1">
    <location>
        <begin position="1"/>
        <end position="20"/>
    </location>
</feature>
<dbReference type="OrthoDB" id="10266717at2759"/>
<organism evidence="2 3">
    <name type="scientific">Chrysochromulina tobinii</name>
    <dbReference type="NCBI Taxonomy" id="1460289"/>
    <lineage>
        <taxon>Eukaryota</taxon>
        <taxon>Haptista</taxon>
        <taxon>Haptophyta</taxon>
        <taxon>Prymnesiophyceae</taxon>
        <taxon>Prymnesiales</taxon>
        <taxon>Chrysochromulinaceae</taxon>
        <taxon>Chrysochromulina</taxon>
    </lineage>
</organism>
<dbReference type="AlphaFoldDB" id="A0A0M0LPK8"/>
<feature type="region of interest" description="Disordered" evidence="1">
    <location>
        <begin position="145"/>
        <end position="164"/>
    </location>
</feature>
<gene>
    <name evidence="2" type="ORF">Ctob_014873</name>
</gene>
<reference evidence="3" key="1">
    <citation type="journal article" date="2015" name="PLoS Genet.">
        <title>Genome Sequence and Transcriptome Analyses of Chrysochromulina tobin: Metabolic Tools for Enhanced Algal Fitness in the Prominent Order Prymnesiales (Haptophyceae).</title>
        <authorList>
            <person name="Hovde B.T."/>
            <person name="Deodato C.R."/>
            <person name="Hunsperger H.M."/>
            <person name="Ryken S.A."/>
            <person name="Yost W."/>
            <person name="Jha R.K."/>
            <person name="Patterson J."/>
            <person name="Monnat R.J. Jr."/>
            <person name="Barlow S.B."/>
            <person name="Starkenburg S.R."/>
            <person name="Cattolico R.A."/>
        </authorList>
    </citation>
    <scope>NUCLEOTIDE SEQUENCE</scope>
    <source>
        <strain evidence="3">CCMP291</strain>
    </source>
</reference>
<dbReference type="Proteomes" id="UP000037460">
    <property type="component" value="Unassembled WGS sequence"/>
</dbReference>
<proteinExistence type="predicted"/>
<feature type="region of interest" description="Disordered" evidence="1">
    <location>
        <begin position="27"/>
        <end position="49"/>
    </location>
</feature>
<dbReference type="InterPro" id="IPR043472">
    <property type="entry name" value="Macro_dom-like"/>
</dbReference>
<dbReference type="SUPFAM" id="SSF52949">
    <property type="entry name" value="Macro domain-like"/>
    <property type="match status" value="1"/>
</dbReference>
<protein>
    <submittedName>
        <fullName evidence="2">Swarming motility protein</fullName>
    </submittedName>
</protein>
<evidence type="ECO:0000313" key="3">
    <source>
        <dbReference type="Proteomes" id="UP000037460"/>
    </source>
</evidence>
<evidence type="ECO:0000313" key="2">
    <source>
        <dbReference type="EMBL" id="KOO52990.1"/>
    </source>
</evidence>
<comment type="caution">
    <text evidence="2">The sequence shown here is derived from an EMBL/GenBank/DDBJ whole genome shotgun (WGS) entry which is preliminary data.</text>
</comment>
<dbReference type="EMBL" id="JWZX01000429">
    <property type="protein sequence ID" value="KOO52990.1"/>
    <property type="molecule type" value="Genomic_DNA"/>
</dbReference>
<name>A0A0M0LPK8_9EUKA</name>
<keyword evidence="3" id="KW-1185">Reference proteome</keyword>
<sequence>MARTASAAVEDLTTDDNDIDVDEVEGVGATAPVLPSPPGAPVAGAGSAAAASTSSAAASSLASFPPPPAPKRQRSTIAGGAVTIERLDLPGGVLDDSILARVAAIAQQLNCVGCDGRGLAAGVADKLPYGCSYRDRRRMPPANKFAVPEHRSKPGTIDVRRPPGGGVAPGRPLVINLFAQWEMGAPGKYNRVQPCPPSDSAATRTQWFRQCLAAIGALDPPLPSIAFPCEIGCGLAGGDWRAYEAMIV</sequence>
<accession>A0A0M0LPK8</accession>